<protein>
    <submittedName>
        <fullName evidence="1">Uncharacterized protein</fullName>
    </submittedName>
</protein>
<reference evidence="1" key="1">
    <citation type="submission" date="2015-05" db="UniProtKB">
        <authorList>
            <consortium name="EnsemblMetazoa"/>
        </authorList>
    </citation>
    <scope>IDENTIFICATION</scope>
</reference>
<keyword evidence="2" id="KW-1185">Reference proteome</keyword>
<dbReference type="HOGENOM" id="CLU_2226423_0_0_1"/>
<sequence length="106" mass="11634">MAMITVIFLTSLVTLCSCAPIHPPHPAPAYFWKELVDYGFCEFQMQTIDLGEDLGKVEEISCTTEKANCVQIHEDIGGFLVKRGCVYLNRLPVNTVAEEAGPSTVA</sequence>
<evidence type="ECO:0000313" key="2">
    <source>
        <dbReference type="Proteomes" id="UP000015103"/>
    </source>
</evidence>
<dbReference type="VEuPathDB" id="VectorBase:RPRC014075"/>
<proteinExistence type="predicted"/>
<dbReference type="InParanoid" id="T1ICQ5"/>
<name>T1ICQ5_RHOPR</name>
<organism evidence="1 2">
    <name type="scientific">Rhodnius prolixus</name>
    <name type="common">Triatomid bug</name>
    <dbReference type="NCBI Taxonomy" id="13249"/>
    <lineage>
        <taxon>Eukaryota</taxon>
        <taxon>Metazoa</taxon>
        <taxon>Ecdysozoa</taxon>
        <taxon>Arthropoda</taxon>
        <taxon>Hexapoda</taxon>
        <taxon>Insecta</taxon>
        <taxon>Pterygota</taxon>
        <taxon>Neoptera</taxon>
        <taxon>Paraneoptera</taxon>
        <taxon>Hemiptera</taxon>
        <taxon>Heteroptera</taxon>
        <taxon>Panheteroptera</taxon>
        <taxon>Cimicomorpha</taxon>
        <taxon>Reduviidae</taxon>
        <taxon>Triatominae</taxon>
        <taxon>Rhodnius</taxon>
    </lineage>
</organism>
<evidence type="ECO:0000313" key="1">
    <source>
        <dbReference type="EnsemblMetazoa" id="RPRC014075-PA"/>
    </source>
</evidence>
<dbReference type="Proteomes" id="UP000015103">
    <property type="component" value="Unassembled WGS sequence"/>
</dbReference>
<dbReference type="EMBL" id="ACPB03013482">
    <property type="status" value="NOT_ANNOTATED_CDS"/>
    <property type="molecule type" value="Genomic_DNA"/>
</dbReference>
<dbReference type="AlphaFoldDB" id="T1ICQ5"/>
<dbReference type="EnsemblMetazoa" id="RPRC014075-RA">
    <property type="protein sequence ID" value="RPRC014075-PA"/>
    <property type="gene ID" value="RPRC014075"/>
</dbReference>
<accession>T1ICQ5</accession>